<evidence type="ECO:0000256" key="3">
    <source>
        <dbReference type="ARBA" id="ARBA00005186"/>
    </source>
</evidence>
<dbReference type="Proteomes" id="UP000240638">
    <property type="component" value="Unassembled WGS sequence"/>
</dbReference>
<evidence type="ECO:0000256" key="9">
    <source>
        <dbReference type="ARBA" id="ARBA00022636"/>
    </source>
</evidence>
<reference evidence="16 17" key="1">
    <citation type="submission" date="2018-03" db="EMBL/GenBank/DDBJ databases">
        <title>Whole genome analyses suggest that Burkholderia sensu lato contains two further novel genera in the rhizoxinica-symbiotica group Mycetohabitans gen. nov., and Trinickia gen. nov.: implications for the evolution of diazotrophy and nodulation in the Burkholderiaceae.</title>
        <authorList>
            <person name="Estrada De Los Santos P."/>
            <person name="Palmer M."/>
            <person name="Chavez-Ramirez B."/>
            <person name="Steenkamp E.T."/>
            <person name="Hirsch A.M."/>
            <person name="Manyaka P."/>
            <person name="Maluk M."/>
            <person name="Lafos M."/>
            <person name="Crook M."/>
            <person name="Gross E."/>
            <person name="Simon M.F."/>
            <person name="Bueno Dos Reis Junior F."/>
            <person name="Poole P.S."/>
            <person name="Venter S.N."/>
            <person name="James E.K."/>
        </authorList>
    </citation>
    <scope>NUCLEOTIDE SEQUENCE [LARGE SCALE GENOMIC DNA]</scope>
    <source>
        <strain evidence="16 17">JPY-366</strain>
    </source>
</reference>
<keyword evidence="8 15" id="KW-0997">Cell inner membrane</keyword>
<dbReference type="PANTHER" id="PTHR39083">
    <property type="entry name" value="CYCLIC DI-GMP-BINDING PROTEIN"/>
    <property type="match status" value="1"/>
</dbReference>
<comment type="function">
    <text evidence="1 15">Binds the cellulose synthase activator, bis-(3'-5') cyclic diguanylic acid (c-di-GMP).</text>
</comment>
<dbReference type="PRINTS" id="PR01440">
    <property type="entry name" value="CELLSNTHASEB"/>
</dbReference>
<evidence type="ECO:0000256" key="10">
    <source>
        <dbReference type="ARBA" id="ARBA00022692"/>
    </source>
</evidence>
<evidence type="ECO:0000256" key="13">
    <source>
        <dbReference type="ARBA" id="ARBA00023136"/>
    </source>
</evidence>
<keyword evidence="13 15" id="KW-0472">Membrane</keyword>
<comment type="caution">
    <text evidence="16">The sequence shown here is derived from an EMBL/GenBank/DDBJ whole genome shotgun (WGS) entry which is preliminary data.</text>
</comment>
<evidence type="ECO:0000256" key="4">
    <source>
        <dbReference type="ARBA" id="ARBA00010714"/>
    </source>
</evidence>
<dbReference type="RefSeq" id="WP_107153591.1">
    <property type="nucleotide sequence ID" value="NZ_PYUC01000016.1"/>
</dbReference>
<protein>
    <recommendedName>
        <fullName evidence="6 15">Cyclic di-GMP-binding protein</fullName>
    </recommendedName>
    <alternativeName>
        <fullName evidence="14 15">Cellulose synthase regulatory subunit</fullName>
    </alternativeName>
</protein>
<comment type="pathway">
    <text evidence="3 15">Glycan metabolism; bacterial cellulose biosynthesis.</text>
</comment>
<dbReference type="UniPathway" id="UPA00694"/>
<evidence type="ECO:0000256" key="14">
    <source>
        <dbReference type="ARBA" id="ARBA00033444"/>
    </source>
</evidence>
<dbReference type="GO" id="GO:0005886">
    <property type="term" value="C:plasma membrane"/>
    <property type="evidence" value="ECO:0007669"/>
    <property type="project" value="UniProtKB-SubCell"/>
</dbReference>
<keyword evidence="12 15" id="KW-1133">Transmembrane helix</keyword>
<comment type="subunit">
    <text evidence="5 15">Tightly associated with the cellulose synthase catalytic subunit.</text>
</comment>
<evidence type="ECO:0000256" key="5">
    <source>
        <dbReference type="ARBA" id="ARBA00011437"/>
    </source>
</evidence>
<evidence type="ECO:0000313" key="16">
    <source>
        <dbReference type="EMBL" id="PTB17807.1"/>
    </source>
</evidence>
<evidence type="ECO:0000256" key="15">
    <source>
        <dbReference type="RuleBase" id="RU365021"/>
    </source>
</evidence>
<comment type="subcellular location">
    <subcellularLocation>
        <location evidence="2">Cell inner membrane</location>
        <topology evidence="2">Single-pass membrane protein</topology>
    </subcellularLocation>
</comment>
<dbReference type="InterPro" id="IPR003920">
    <property type="entry name" value="Cell_synth_B"/>
</dbReference>
<dbReference type="EMBL" id="PYUC01000016">
    <property type="protein sequence ID" value="PTB17807.1"/>
    <property type="molecule type" value="Genomic_DNA"/>
</dbReference>
<organism evidence="16 17">
    <name type="scientific">Trinickia symbiotica</name>
    <dbReference type="NCBI Taxonomy" id="863227"/>
    <lineage>
        <taxon>Bacteria</taxon>
        <taxon>Pseudomonadati</taxon>
        <taxon>Pseudomonadota</taxon>
        <taxon>Betaproteobacteria</taxon>
        <taxon>Burkholderiales</taxon>
        <taxon>Burkholderiaceae</taxon>
        <taxon>Trinickia</taxon>
    </lineage>
</organism>
<keyword evidence="7 15" id="KW-1003">Cell membrane</keyword>
<gene>
    <name evidence="16" type="ORF">C9I57_26720</name>
</gene>
<keyword evidence="9 15" id="KW-0973">c-di-GMP</keyword>
<evidence type="ECO:0000256" key="11">
    <source>
        <dbReference type="ARBA" id="ARBA00022916"/>
    </source>
</evidence>
<evidence type="ECO:0000313" key="17">
    <source>
        <dbReference type="Proteomes" id="UP000240638"/>
    </source>
</evidence>
<evidence type="ECO:0000256" key="12">
    <source>
        <dbReference type="ARBA" id="ARBA00022989"/>
    </source>
</evidence>
<keyword evidence="10 15" id="KW-0812">Transmembrane</keyword>
<dbReference type="GO" id="GO:0006011">
    <property type="term" value="P:UDP-alpha-D-glucose metabolic process"/>
    <property type="evidence" value="ECO:0007669"/>
    <property type="project" value="InterPro"/>
</dbReference>
<evidence type="ECO:0000256" key="6">
    <source>
        <dbReference type="ARBA" id="ARBA00021844"/>
    </source>
</evidence>
<keyword evidence="11 15" id="KW-0135">Cellulose biosynthesis</keyword>
<feature type="transmembrane region" description="Helical" evidence="15">
    <location>
        <begin position="720"/>
        <end position="741"/>
    </location>
</feature>
<dbReference type="PANTHER" id="PTHR39083:SF1">
    <property type="entry name" value="CYCLIC DI-GMP-BINDING PROTEIN"/>
    <property type="match status" value="1"/>
</dbReference>
<evidence type="ECO:0000256" key="2">
    <source>
        <dbReference type="ARBA" id="ARBA00004377"/>
    </source>
</evidence>
<evidence type="ECO:0000256" key="1">
    <source>
        <dbReference type="ARBA" id="ARBA00002057"/>
    </source>
</evidence>
<dbReference type="NCBIfam" id="NF008323">
    <property type="entry name" value="PRK11114.1-1"/>
    <property type="match status" value="1"/>
</dbReference>
<evidence type="ECO:0000256" key="8">
    <source>
        <dbReference type="ARBA" id="ARBA00022519"/>
    </source>
</evidence>
<evidence type="ECO:0000256" key="7">
    <source>
        <dbReference type="ARBA" id="ARBA00022475"/>
    </source>
</evidence>
<dbReference type="Gene3D" id="2.60.120.260">
    <property type="entry name" value="Galactose-binding domain-like"/>
    <property type="match status" value="2"/>
</dbReference>
<proteinExistence type="inferred from homology"/>
<comment type="similarity">
    <text evidence="4 15">Belongs to the AcsB/BcsB family.</text>
</comment>
<dbReference type="Pfam" id="PF03170">
    <property type="entry name" value="BcsB"/>
    <property type="match status" value="1"/>
</dbReference>
<dbReference type="AlphaFoldDB" id="A0A2T3XMW6"/>
<dbReference type="InterPro" id="IPR018513">
    <property type="entry name" value="Cell_synthase_bac"/>
</dbReference>
<name>A0A2T3XMW6_9BURK</name>
<dbReference type="NCBIfam" id="NF008326">
    <property type="entry name" value="PRK11114.1-5"/>
    <property type="match status" value="1"/>
</dbReference>
<dbReference type="GO" id="GO:0030244">
    <property type="term" value="P:cellulose biosynthetic process"/>
    <property type="evidence" value="ECO:0007669"/>
    <property type="project" value="UniProtKB-KW"/>
</dbReference>
<sequence>MKLGLSTYVCSAALAGWLFPVWSLAQSQGAFGPSTVAISAASAAAPASSSVFRFAMLGAYEPLRLRGPDDTRTINLGVRLDHVVTAATLTLRFTYSPALIFPLSHLKVSINGEAVATVPFDSEHAGQMVARDIALDPRFLTDYNQINVQLIAHYTLDHCEDPENSSLWADVSPTSEVRIDTIPLKLPNDLSLLPAPFFDRRDPRQLRLPFVLPAAPDDSTLESAGILASWFGELADYRQARFPVSTTLPPDAHGVVLGPREQLPPSVTMPAIDGPTLMIIDNPAAPNKKLLIVTGRNDAEVKQAADALVLGKAAFSGSEATVQHIDIGPIRRPYDAPRWLPIGHAIPFKQLVDDPRQLQVAGSRPDAIRLNLRVPADLYSWSGRGVPIDLKYRYTAPTVQNNSALSISINDLLVKSLRLPPAKDEDGKGRLQLPILGGADTRSANLLDIPAFRVGSTNQLQLRFDLDSQKTGLCQGVAQNPVRAAIDPDSTIDFSHFVHYARMPDLAYFANSGFPFTRYADLSQTAVVLPDRPGVDDLGAFLTALGHMGQWTGLPSLRVQVVRAAQAQQVHNKDLLMIGDSASGVLPPAWRTALPLWIVAGADGQFSRTAFSVKEYWRDGVHIPEGSARLAESGPIAALLGFEIPGSHGRSGVAMTGTSPARLGDVLDVLEKPDRVAQLQGDVALVRDGRIESMRVGDTYVVGYVPWYAQIWGWAVRHPILLGVLGALGGLLLAIAAFTALQELSARRRGI</sequence>
<accession>A0A2T3XMW6</accession>